<dbReference type="SMART" id="SM00382">
    <property type="entry name" value="AAA"/>
    <property type="match status" value="1"/>
</dbReference>
<name>A0A0P1F6E1_THAGE</name>
<reference evidence="5 6" key="1">
    <citation type="submission" date="2015-09" db="EMBL/GenBank/DDBJ databases">
        <authorList>
            <consortium name="Swine Surveillance"/>
        </authorList>
    </citation>
    <scope>NUCLEOTIDE SEQUENCE [LARGE SCALE GENOMIC DNA]</scope>
    <source>
        <strain evidence="5 6">CECT 4357</strain>
    </source>
</reference>
<dbReference type="GO" id="GO:1903806">
    <property type="term" value="P:L-isoleucine import across plasma membrane"/>
    <property type="evidence" value="ECO:0007669"/>
    <property type="project" value="TreeGrafter"/>
</dbReference>
<evidence type="ECO:0000259" key="4">
    <source>
        <dbReference type="PROSITE" id="PS50893"/>
    </source>
</evidence>
<dbReference type="InterPro" id="IPR003439">
    <property type="entry name" value="ABC_transporter-like_ATP-bd"/>
</dbReference>
<keyword evidence="5" id="KW-0378">Hydrolase</keyword>
<dbReference type="GO" id="GO:0042941">
    <property type="term" value="P:D-alanine transmembrane transport"/>
    <property type="evidence" value="ECO:0007669"/>
    <property type="project" value="TreeGrafter"/>
</dbReference>
<dbReference type="GO" id="GO:0005304">
    <property type="term" value="F:L-valine transmembrane transporter activity"/>
    <property type="evidence" value="ECO:0007669"/>
    <property type="project" value="TreeGrafter"/>
</dbReference>
<dbReference type="CDD" id="cd03219">
    <property type="entry name" value="ABC_Mj1267_LivG_branched"/>
    <property type="match status" value="1"/>
</dbReference>
<dbReference type="Proteomes" id="UP000051587">
    <property type="component" value="Unassembled WGS sequence"/>
</dbReference>
<dbReference type="PANTHER" id="PTHR45772:SF7">
    <property type="entry name" value="AMINO ACID ABC TRANSPORTER ATP-BINDING PROTEIN"/>
    <property type="match status" value="1"/>
</dbReference>
<evidence type="ECO:0000313" key="6">
    <source>
        <dbReference type="Proteomes" id="UP000051587"/>
    </source>
</evidence>
<dbReference type="GO" id="GO:0015192">
    <property type="term" value="F:L-phenylalanine transmembrane transporter activity"/>
    <property type="evidence" value="ECO:0007669"/>
    <property type="project" value="TreeGrafter"/>
</dbReference>
<dbReference type="Gene3D" id="3.40.50.300">
    <property type="entry name" value="P-loop containing nucleotide triphosphate hydrolases"/>
    <property type="match status" value="1"/>
</dbReference>
<dbReference type="RefSeq" id="WP_058261430.1">
    <property type="nucleotide sequence ID" value="NZ_CP051181.1"/>
</dbReference>
<dbReference type="GO" id="GO:0016887">
    <property type="term" value="F:ATP hydrolysis activity"/>
    <property type="evidence" value="ECO:0007669"/>
    <property type="project" value="InterPro"/>
</dbReference>
<dbReference type="AlphaFoldDB" id="A0A0P1F6E1"/>
<evidence type="ECO:0000313" key="5">
    <source>
        <dbReference type="EMBL" id="CUH63388.1"/>
    </source>
</evidence>
<dbReference type="InterPro" id="IPR027417">
    <property type="entry name" value="P-loop_NTPase"/>
</dbReference>
<gene>
    <name evidence="5" type="primary">lptB_2</name>
    <name evidence="5" type="ORF">TG4357_00642</name>
</gene>
<dbReference type="GO" id="GO:1903805">
    <property type="term" value="P:L-valine import across plasma membrane"/>
    <property type="evidence" value="ECO:0007669"/>
    <property type="project" value="TreeGrafter"/>
</dbReference>
<dbReference type="GO" id="GO:0005524">
    <property type="term" value="F:ATP binding"/>
    <property type="evidence" value="ECO:0007669"/>
    <property type="project" value="UniProtKB-KW"/>
</dbReference>
<accession>A0A0P1F6E1</accession>
<evidence type="ECO:0000256" key="1">
    <source>
        <dbReference type="ARBA" id="ARBA00022448"/>
    </source>
</evidence>
<dbReference type="GO" id="GO:0005886">
    <property type="term" value="C:plasma membrane"/>
    <property type="evidence" value="ECO:0007669"/>
    <property type="project" value="TreeGrafter"/>
</dbReference>
<dbReference type="Pfam" id="PF00005">
    <property type="entry name" value="ABC_tran"/>
    <property type="match status" value="1"/>
</dbReference>
<dbReference type="InterPro" id="IPR051120">
    <property type="entry name" value="ABC_AA/LPS_Transport"/>
</dbReference>
<sequence>MSAPNPVLRSDGISMSFGSFNVLSDISVSVGTGEIVGVLGPNGAGKTTFMNLLTGALAPTAGRVELLGRDVTRLDTAGRCHLGLGRTHQVPRPFLGMTVFENVLVAVTQGRDVPAADPIATAWDVLDQTGLAEVANRRGETLGLLDRKRLELSRALATDPKVLLLDEIGGGLTDVEGDALVALILKIHDRGVTIIWIEHIMRLLMQTCTRLICMAEGRVLADGEPKDVVESEAVQVAYFGAAA</sequence>
<dbReference type="EMBL" id="CYSA01000007">
    <property type="protein sequence ID" value="CUH63388.1"/>
    <property type="molecule type" value="Genomic_DNA"/>
</dbReference>
<keyword evidence="3 5" id="KW-0067">ATP-binding</keyword>
<dbReference type="STRING" id="53501.SAMN04488043_107145"/>
<feature type="domain" description="ABC transporter" evidence="4">
    <location>
        <begin position="8"/>
        <end position="241"/>
    </location>
</feature>
<evidence type="ECO:0000256" key="3">
    <source>
        <dbReference type="ARBA" id="ARBA00022840"/>
    </source>
</evidence>
<dbReference type="SUPFAM" id="SSF52540">
    <property type="entry name" value="P-loop containing nucleoside triphosphate hydrolases"/>
    <property type="match status" value="1"/>
</dbReference>
<keyword evidence="2" id="KW-0547">Nucleotide-binding</keyword>
<dbReference type="GO" id="GO:0015808">
    <property type="term" value="P:L-alanine transport"/>
    <property type="evidence" value="ECO:0007669"/>
    <property type="project" value="TreeGrafter"/>
</dbReference>
<proteinExistence type="predicted"/>
<dbReference type="PROSITE" id="PS50893">
    <property type="entry name" value="ABC_TRANSPORTER_2"/>
    <property type="match status" value="1"/>
</dbReference>
<dbReference type="EC" id="3.6.3.-" evidence="5"/>
<evidence type="ECO:0000256" key="2">
    <source>
        <dbReference type="ARBA" id="ARBA00022741"/>
    </source>
</evidence>
<dbReference type="InterPro" id="IPR003593">
    <property type="entry name" value="AAA+_ATPase"/>
</dbReference>
<dbReference type="GO" id="GO:0015188">
    <property type="term" value="F:L-isoleucine transmembrane transporter activity"/>
    <property type="evidence" value="ECO:0007669"/>
    <property type="project" value="TreeGrafter"/>
</dbReference>
<protein>
    <submittedName>
        <fullName evidence="5">Lipopolysaccharide export system ATP-binding protein LptB</fullName>
        <ecNumber evidence="5">3.6.3.-</ecNumber>
    </submittedName>
</protein>
<keyword evidence="1" id="KW-0813">Transport</keyword>
<dbReference type="PANTHER" id="PTHR45772">
    <property type="entry name" value="CONSERVED COMPONENT OF ABC TRANSPORTER FOR NATURAL AMINO ACIDS-RELATED"/>
    <property type="match status" value="1"/>
</dbReference>
<keyword evidence="6" id="KW-1185">Reference proteome</keyword>
<organism evidence="5 6">
    <name type="scientific">Thalassovita gelatinovora</name>
    <name type="common">Thalassobius gelatinovorus</name>
    <dbReference type="NCBI Taxonomy" id="53501"/>
    <lineage>
        <taxon>Bacteria</taxon>
        <taxon>Pseudomonadati</taxon>
        <taxon>Pseudomonadota</taxon>
        <taxon>Alphaproteobacteria</taxon>
        <taxon>Rhodobacterales</taxon>
        <taxon>Roseobacteraceae</taxon>
        <taxon>Thalassovita</taxon>
    </lineage>
</organism>